<dbReference type="Proteomes" id="UP001161388">
    <property type="component" value="Unassembled WGS sequence"/>
</dbReference>
<evidence type="ECO:0000256" key="8">
    <source>
        <dbReference type="SAM" id="Phobius"/>
    </source>
</evidence>
<dbReference type="InterPro" id="IPR051539">
    <property type="entry name" value="T4SS-coupling_protein"/>
</dbReference>
<dbReference type="Pfam" id="PF02534">
    <property type="entry name" value="T4SS-DNA_transf"/>
    <property type="match status" value="1"/>
</dbReference>
<dbReference type="SUPFAM" id="SSF52540">
    <property type="entry name" value="P-loop containing nucleoside triphosphate hydrolases"/>
    <property type="match status" value="1"/>
</dbReference>
<comment type="subcellular location">
    <subcellularLocation>
        <location evidence="1">Cell membrane</location>
        <topology evidence="1">Multi-pass membrane protein</topology>
    </subcellularLocation>
</comment>
<evidence type="ECO:0000256" key="4">
    <source>
        <dbReference type="ARBA" id="ARBA00022692"/>
    </source>
</evidence>
<dbReference type="PANTHER" id="PTHR37937">
    <property type="entry name" value="CONJUGATIVE TRANSFER: DNA TRANSPORT"/>
    <property type="match status" value="1"/>
</dbReference>
<evidence type="ECO:0000256" key="3">
    <source>
        <dbReference type="ARBA" id="ARBA00022475"/>
    </source>
</evidence>
<keyword evidence="10" id="KW-1185">Reference proteome</keyword>
<feature type="transmembrane region" description="Helical" evidence="8">
    <location>
        <begin position="7"/>
        <end position="26"/>
    </location>
</feature>
<evidence type="ECO:0000256" key="2">
    <source>
        <dbReference type="ARBA" id="ARBA00008806"/>
    </source>
</evidence>
<dbReference type="PANTHER" id="PTHR37937:SF1">
    <property type="entry name" value="CONJUGATIVE TRANSFER: DNA TRANSPORT"/>
    <property type="match status" value="1"/>
</dbReference>
<keyword evidence="6 8" id="KW-0472">Membrane</keyword>
<dbReference type="CDD" id="cd01127">
    <property type="entry name" value="TrwB_TraG_TraD_VirD4"/>
    <property type="match status" value="1"/>
</dbReference>
<feature type="compositionally biased region" description="Low complexity" evidence="7">
    <location>
        <begin position="467"/>
        <end position="476"/>
    </location>
</feature>
<protein>
    <submittedName>
        <fullName evidence="9">Conjugal transfer protein TraG</fullName>
    </submittedName>
</protein>
<reference evidence="9" key="2">
    <citation type="submission" date="2023-01" db="EMBL/GenBank/DDBJ databases">
        <title>Draft genome sequence of Sulfitobacter pacificus strain NBRC 109915.</title>
        <authorList>
            <person name="Sun Q."/>
            <person name="Mori K."/>
        </authorList>
    </citation>
    <scope>NUCLEOTIDE SEQUENCE</scope>
    <source>
        <strain evidence="9">NBRC 109915</strain>
    </source>
</reference>
<feature type="transmembrane region" description="Helical" evidence="8">
    <location>
        <begin position="32"/>
        <end position="52"/>
    </location>
</feature>
<evidence type="ECO:0000256" key="1">
    <source>
        <dbReference type="ARBA" id="ARBA00004651"/>
    </source>
</evidence>
<evidence type="ECO:0000313" key="9">
    <source>
        <dbReference type="EMBL" id="GLQ25446.1"/>
    </source>
</evidence>
<keyword evidence="3" id="KW-1003">Cell membrane</keyword>
<proteinExistence type="inferred from homology"/>
<accession>A0ABQ5VFG2</accession>
<dbReference type="Gene3D" id="3.40.50.300">
    <property type="entry name" value="P-loop containing nucleotide triphosphate hydrolases"/>
    <property type="match status" value="1"/>
</dbReference>
<keyword evidence="5 8" id="KW-1133">Transmembrane helix</keyword>
<evidence type="ECO:0000256" key="6">
    <source>
        <dbReference type="ARBA" id="ARBA00023136"/>
    </source>
</evidence>
<reference evidence="9" key="1">
    <citation type="journal article" date="2014" name="Int. J. Syst. Evol. Microbiol.">
        <title>Complete genome of a new Firmicutes species belonging to the dominant human colonic microbiota ('Ruminococcus bicirculans') reveals two chromosomes and a selective capacity to utilize plant glucans.</title>
        <authorList>
            <consortium name="NISC Comparative Sequencing Program"/>
            <person name="Wegmann U."/>
            <person name="Louis P."/>
            <person name="Goesmann A."/>
            <person name="Henrissat B."/>
            <person name="Duncan S.H."/>
            <person name="Flint H.J."/>
        </authorList>
    </citation>
    <scope>NUCLEOTIDE SEQUENCE</scope>
    <source>
        <strain evidence="9">NBRC 109915</strain>
    </source>
</reference>
<keyword evidence="4 8" id="KW-0812">Transmembrane</keyword>
<feature type="region of interest" description="Disordered" evidence="7">
    <location>
        <begin position="459"/>
        <end position="478"/>
    </location>
</feature>
<name>A0ABQ5VFG2_9RHOB</name>
<gene>
    <name evidence="9" type="primary">traG</name>
    <name evidence="9" type="ORF">GCM10007927_02490</name>
</gene>
<sequence length="543" mass="60394">MASHNKQLRQLLLIIVAALTLFLLVFNNNALGWSLAMFAGICGFFIAFGYWFKTSVSKLSETPTTFGSSRWANDRDLVAHNVAGLGGIRLGKVKGETMDQPISYRGDRHLLTVAPTRSGKGTTQIIPNLLTYEGSMLVIDPKGENALITAQRRMDMGQDVHIVDPWGITNSSGFEVSRFNPLDWLDKADLDVTENAMLLADALVVGDNHADSFWTEEAKALLQGVILYVATDDQEDGQRHLGRVRDLLLLDGEQQQEFFRHMLNSHHHVVASTGARCLQKEPKLIANVMASAQAQTHFLDSIRLQDSLRMSDFKFDDLKSKPMTIYLVLPADRLNAFSRWLRLLVQQAVTVNARNIEQKPKRPVLFILDEFASLGRLTMIEQAYGLMAGFGMQLWGIVQDLNQLERIYDKGWQSFIANAGVINYFGSTDKMTSEYFSSICGETTVWNFSSALSRAFGTSSGQGGGSSSDTQTSSDTRAATQRKLIYPDELMRLQDDQQLVLIGNMPPLMARKTPWFKDNDLKAIGVNLNNAAKQPEGTSEVSP</sequence>
<dbReference type="InterPro" id="IPR003688">
    <property type="entry name" value="TraG/VirD4"/>
</dbReference>
<evidence type="ECO:0000256" key="5">
    <source>
        <dbReference type="ARBA" id="ARBA00022989"/>
    </source>
</evidence>
<evidence type="ECO:0000313" key="10">
    <source>
        <dbReference type="Proteomes" id="UP001161388"/>
    </source>
</evidence>
<comment type="similarity">
    <text evidence="2">Belongs to the VirD4/TraG family.</text>
</comment>
<comment type="caution">
    <text evidence="9">The sequence shown here is derived from an EMBL/GenBank/DDBJ whole genome shotgun (WGS) entry which is preliminary data.</text>
</comment>
<organism evidence="9 10">
    <name type="scientific">Sulfitobacter pacificus</name>
    <dbReference type="NCBI Taxonomy" id="1499314"/>
    <lineage>
        <taxon>Bacteria</taxon>
        <taxon>Pseudomonadati</taxon>
        <taxon>Pseudomonadota</taxon>
        <taxon>Alphaproteobacteria</taxon>
        <taxon>Rhodobacterales</taxon>
        <taxon>Roseobacteraceae</taxon>
        <taxon>Sulfitobacter</taxon>
    </lineage>
</organism>
<dbReference type="EMBL" id="BSNL01000001">
    <property type="protein sequence ID" value="GLQ25446.1"/>
    <property type="molecule type" value="Genomic_DNA"/>
</dbReference>
<dbReference type="InterPro" id="IPR027417">
    <property type="entry name" value="P-loop_NTPase"/>
</dbReference>
<evidence type="ECO:0000256" key="7">
    <source>
        <dbReference type="SAM" id="MobiDB-lite"/>
    </source>
</evidence>